<comment type="caution">
    <text evidence="6">The sequence shown here is derived from an EMBL/GenBank/DDBJ whole genome shotgun (WGS) entry which is preliminary data.</text>
</comment>
<reference evidence="6 7" key="1">
    <citation type="submission" date="2016-07" db="EMBL/GenBank/DDBJ databases">
        <title>Pervasive Adenine N6-methylation of Active Genes in Fungi.</title>
        <authorList>
            <consortium name="DOE Joint Genome Institute"/>
            <person name="Mondo S.J."/>
            <person name="Dannebaum R.O."/>
            <person name="Kuo R.C."/>
            <person name="Labutti K."/>
            <person name="Haridas S."/>
            <person name="Kuo A."/>
            <person name="Salamov A."/>
            <person name="Ahrendt S.R."/>
            <person name="Lipzen A."/>
            <person name="Sullivan W."/>
            <person name="Andreopoulos W.B."/>
            <person name="Clum A."/>
            <person name="Lindquist E."/>
            <person name="Daum C."/>
            <person name="Ramamoorthy G.K."/>
            <person name="Gryganskyi A."/>
            <person name="Culley D."/>
            <person name="Magnuson J.K."/>
            <person name="James T.Y."/>
            <person name="O'Malley M.A."/>
            <person name="Stajich J.E."/>
            <person name="Spatafora J.W."/>
            <person name="Visel A."/>
            <person name="Grigoriev I.V."/>
        </authorList>
    </citation>
    <scope>NUCLEOTIDE SEQUENCE [LARGE SCALE GENOMIC DNA]</scope>
    <source>
        <strain evidence="6 7">NRRL 2496</strain>
    </source>
</reference>
<dbReference type="EMBL" id="MCGN01000004">
    <property type="protein sequence ID" value="ORY97357.1"/>
    <property type="molecule type" value="Genomic_DNA"/>
</dbReference>
<proteinExistence type="predicted"/>
<dbReference type="AlphaFoldDB" id="A0A1X2HEK9"/>
<evidence type="ECO:0000313" key="6">
    <source>
        <dbReference type="EMBL" id="ORY97357.1"/>
    </source>
</evidence>
<dbReference type="InterPro" id="IPR004181">
    <property type="entry name" value="Znf_MIZ"/>
</dbReference>
<evidence type="ECO:0000313" key="7">
    <source>
        <dbReference type="Proteomes" id="UP000242180"/>
    </source>
</evidence>
<dbReference type="InterPro" id="IPR013083">
    <property type="entry name" value="Znf_RING/FYVE/PHD"/>
</dbReference>
<keyword evidence="3" id="KW-0862">Zinc</keyword>
<keyword evidence="1" id="KW-0479">Metal-binding</keyword>
<dbReference type="GO" id="GO:0008270">
    <property type="term" value="F:zinc ion binding"/>
    <property type="evidence" value="ECO:0007669"/>
    <property type="project" value="UniProtKB-KW"/>
</dbReference>
<evidence type="ECO:0000256" key="1">
    <source>
        <dbReference type="ARBA" id="ARBA00022723"/>
    </source>
</evidence>
<dbReference type="Gene3D" id="3.30.40.10">
    <property type="entry name" value="Zinc/RING finger domain, C3HC4 (zinc finger)"/>
    <property type="match status" value="1"/>
</dbReference>
<dbReference type="Proteomes" id="UP000242180">
    <property type="component" value="Unassembled WGS sequence"/>
</dbReference>
<keyword evidence="7" id="KW-1185">Reference proteome</keyword>
<dbReference type="PROSITE" id="PS51044">
    <property type="entry name" value="ZF_SP_RING"/>
    <property type="match status" value="1"/>
</dbReference>
<accession>A0A1X2HEK9</accession>
<gene>
    <name evidence="6" type="ORF">BCR43DRAFT_237124</name>
</gene>
<evidence type="ECO:0000259" key="5">
    <source>
        <dbReference type="PROSITE" id="PS51044"/>
    </source>
</evidence>
<protein>
    <recommendedName>
        <fullName evidence="5">SP-RING-type domain-containing protein</fullName>
    </recommendedName>
</protein>
<dbReference type="OrthoDB" id="28127at2759"/>
<dbReference type="InParanoid" id="A0A1X2HEK9"/>
<dbReference type="STRING" id="13706.A0A1X2HEK9"/>
<feature type="domain" description="SP-RING-type" evidence="5">
    <location>
        <begin position="239"/>
        <end position="331"/>
    </location>
</feature>
<name>A0A1X2HEK9_SYNRA</name>
<organism evidence="6 7">
    <name type="scientific">Syncephalastrum racemosum</name>
    <name type="common">Filamentous fungus</name>
    <dbReference type="NCBI Taxonomy" id="13706"/>
    <lineage>
        <taxon>Eukaryota</taxon>
        <taxon>Fungi</taxon>
        <taxon>Fungi incertae sedis</taxon>
        <taxon>Mucoromycota</taxon>
        <taxon>Mucoromycotina</taxon>
        <taxon>Mucoromycetes</taxon>
        <taxon>Mucorales</taxon>
        <taxon>Syncephalastraceae</taxon>
        <taxon>Syncephalastrum</taxon>
    </lineage>
</organism>
<evidence type="ECO:0000256" key="2">
    <source>
        <dbReference type="ARBA" id="ARBA00022771"/>
    </source>
</evidence>
<evidence type="ECO:0000256" key="4">
    <source>
        <dbReference type="PROSITE-ProRule" id="PRU00452"/>
    </source>
</evidence>
<keyword evidence="2 4" id="KW-0863">Zinc-finger</keyword>
<sequence length="345" mass="40634">MVPIPSARVKQGEYAQLIFGLLYPAFPIWRAREQAYRQNREKNPKLMHLAYDTLFLTTDLYEREEEVARVDRLIPDATSQEWHIEFSRPLEKVPSTRYFMYLWLASRTVWSPQIKTMTINGEEKWTERDERMVQRGCRYIDLTDKLKYKALGIDVKFYFTEEVELKHVSVCAVHEKTPEELTSHVYLQTVMHNDPDAKLLPDECYRDHERRRLLRTEAMFVEQPPKRKRTHAVEDGDGDADDVVVLNENETISALDPLMISRIEHPARGIYCKHAACFDLLVLFQCQQMSKDNKKREDVFHSCPHCGHELKSVQELYVDYDIKKALLAYPEADKLVHRDGVWTTE</sequence>
<evidence type="ECO:0000256" key="3">
    <source>
        <dbReference type="ARBA" id="ARBA00022833"/>
    </source>
</evidence>
<dbReference type="OMA" id="SHIRQND"/>